<protein>
    <submittedName>
        <fullName evidence="1">Uncharacterized protein</fullName>
    </submittedName>
</protein>
<evidence type="ECO:0000313" key="1">
    <source>
        <dbReference type="EMBL" id="ACI08794.1"/>
    </source>
</evidence>
<reference evidence="1 2" key="1">
    <citation type="journal article" date="2008" name="PLoS Genet.">
        <title>Complete genome sequence of the N2-fixing broad host range endophyte Klebsiella pneumoniae 342 and virulence predictions verified in mice.</title>
        <authorList>
            <person name="Fouts D.E."/>
            <person name="Tyler H.L."/>
            <person name="DeBoy R.T."/>
            <person name="Daugherty S."/>
            <person name="Ren Q."/>
            <person name="Badger J.H."/>
            <person name="Durkin A.S."/>
            <person name="Huot H."/>
            <person name="Shrivastava S."/>
            <person name="Kothari S."/>
            <person name="Dodson R.J."/>
            <person name="Mohamoud Y."/>
            <person name="Khouri H."/>
            <person name="Roesch L.F."/>
            <person name="Krogfelt K.A."/>
            <person name="Struve C."/>
            <person name="Triplett E.W."/>
            <person name="Methe B.A."/>
        </authorList>
    </citation>
    <scope>NUCLEOTIDE SEQUENCE [LARGE SCALE GENOMIC DNA]</scope>
    <source>
        <strain evidence="1 2">342</strain>
    </source>
</reference>
<sequence>MMKVFQVWVNIGIDDRHSICSYIMPLTTSSSGTHGTSRAREYSPGRMVQIDHYDFLWFCEDKNNESQKG</sequence>
<dbReference type="KEGG" id="kpe:KPK_3389"/>
<dbReference type="AlphaFoldDB" id="B5XSL2"/>
<evidence type="ECO:0000313" key="2">
    <source>
        <dbReference type="Proteomes" id="UP000001734"/>
    </source>
</evidence>
<dbReference type="HOGENOM" id="CLU_2770440_0_0_6"/>
<dbReference type="Proteomes" id="UP000001734">
    <property type="component" value="Chromosome"/>
</dbReference>
<proteinExistence type="predicted"/>
<accession>B5XSL2</accession>
<name>B5XSL2_KLEV3</name>
<gene>
    <name evidence="1" type="ordered locus">KPK_3389</name>
</gene>
<organism evidence="1 2">
    <name type="scientific">Klebsiella variicola (strain 342)</name>
    <name type="common">Klebsiella pneumoniae</name>
    <dbReference type="NCBI Taxonomy" id="507522"/>
    <lineage>
        <taxon>Bacteria</taxon>
        <taxon>Pseudomonadati</taxon>
        <taxon>Pseudomonadota</taxon>
        <taxon>Gammaproteobacteria</taxon>
        <taxon>Enterobacterales</taxon>
        <taxon>Enterobacteriaceae</taxon>
        <taxon>Klebsiella/Raoultella group</taxon>
        <taxon>Klebsiella</taxon>
        <taxon>Klebsiella pneumoniae complex</taxon>
    </lineage>
</organism>
<dbReference type="BioCyc" id="KPNE507522:GI0B-3372-MONOMER"/>
<dbReference type="EMBL" id="CP000964">
    <property type="protein sequence ID" value="ACI08794.1"/>
    <property type="molecule type" value="Genomic_DNA"/>
</dbReference>